<dbReference type="Pfam" id="PF24568">
    <property type="entry name" value="CC_PcsB"/>
    <property type="match status" value="1"/>
</dbReference>
<dbReference type="PANTHER" id="PTHR21666">
    <property type="entry name" value="PEPTIDASE-RELATED"/>
    <property type="match status" value="1"/>
</dbReference>
<evidence type="ECO:0000259" key="6">
    <source>
        <dbReference type="Pfam" id="PF24568"/>
    </source>
</evidence>
<evidence type="ECO:0000256" key="3">
    <source>
        <dbReference type="SAM" id="MobiDB-lite"/>
    </source>
</evidence>
<feature type="domain" description="M23ase beta-sheet core" evidence="5">
    <location>
        <begin position="298"/>
        <end position="395"/>
    </location>
</feature>
<dbReference type="Gene3D" id="2.70.70.10">
    <property type="entry name" value="Glucose Permease (Domain IIA)"/>
    <property type="match status" value="1"/>
</dbReference>
<dbReference type="CDD" id="cd12797">
    <property type="entry name" value="M23_peptidase"/>
    <property type="match status" value="1"/>
</dbReference>
<evidence type="ECO:0000259" key="5">
    <source>
        <dbReference type="Pfam" id="PF01551"/>
    </source>
</evidence>
<organism evidence="7 8">
    <name type="scientific">Aneurinibacillus soli</name>
    <dbReference type="NCBI Taxonomy" id="1500254"/>
    <lineage>
        <taxon>Bacteria</taxon>
        <taxon>Bacillati</taxon>
        <taxon>Bacillota</taxon>
        <taxon>Bacilli</taxon>
        <taxon>Bacillales</taxon>
        <taxon>Paenibacillaceae</taxon>
        <taxon>Aneurinibacillus group</taxon>
        <taxon>Aneurinibacillus</taxon>
    </lineage>
</organism>
<evidence type="ECO:0000256" key="4">
    <source>
        <dbReference type="SAM" id="SignalP"/>
    </source>
</evidence>
<evidence type="ECO:0000313" key="8">
    <source>
        <dbReference type="Proteomes" id="UP000217696"/>
    </source>
</evidence>
<evidence type="ECO:0000256" key="1">
    <source>
        <dbReference type="ARBA" id="ARBA00022729"/>
    </source>
</evidence>
<name>A0A0U4NCB6_9BACL</name>
<feature type="chain" id="PRO_5043332573" evidence="4">
    <location>
        <begin position="22"/>
        <end position="400"/>
    </location>
</feature>
<evidence type="ECO:0000256" key="2">
    <source>
        <dbReference type="SAM" id="Coils"/>
    </source>
</evidence>
<dbReference type="InterPro" id="IPR016047">
    <property type="entry name" value="M23ase_b-sheet_dom"/>
</dbReference>
<dbReference type="InterPro" id="IPR050570">
    <property type="entry name" value="Cell_wall_metabolism_enzyme"/>
</dbReference>
<feature type="region of interest" description="Disordered" evidence="3">
    <location>
        <begin position="250"/>
        <end position="280"/>
    </location>
</feature>
<keyword evidence="1 4" id="KW-0732">Signal</keyword>
<dbReference type="Pfam" id="PF01551">
    <property type="entry name" value="Peptidase_M23"/>
    <property type="match status" value="1"/>
</dbReference>
<dbReference type="EC" id="3.4.24.-" evidence="7"/>
<keyword evidence="7" id="KW-0378">Hydrolase</keyword>
<feature type="coiled-coil region" evidence="2">
    <location>
        <begin position="28"/>
        <end position="122"/>
    </location>
</feature>
<feature type="signal peptide" evidence="4">
    <location>
        <begin position="1"/>
        <end position="21"/>
    </location>
</feature>
<feature type="domain" description="Peptidoglycan hydrolase PcsB coiled-coil" evidence="6">
    <location>
        <begin position="108"/>
        <end position="177"/>
    </location>
</feature>
<gene>
    <name evidence="7" type="primary">mepM_2</name>
    <name evidence="7" type="ORF">CB4_00723</name>
</gene>
<sequence>MTKKFLIPLVAALAITGLTPAASRAGSVSDVQQEIDQIRQQSQAAKAKVGTINQQINKLQTQQQDTKEDIMSIDLKMNDTQAKIDQLNQKIQTTTVELQAAAKELQAAMERVQKRDKLLKTRVTAIYEAGDISYLEVLLGSQDFADFLERLDAVKSIVDQDVTILEDNKRDRDIIEKRKNEIQANLTNLKTMQAENQQLIADMAAQKADRERILKELEKQEGDLVEIKDEQEQAALELVNQLQRKIDEQNQANSGSTGGDSGGQPSFHGSGQLSNPLPGARLSSPFGYRIHPILHIRKFHDGQDMAAPEGSTIMAAGDGVVASTGYMNGYGNTVVIYHGNGLSTLYAHIRNGGIMVSEGQTVKAGQKIAEVGATGRATGPHLHFTVIKNGQKVNPMSYIN</sequence>
<dbReference type="InterPro" id="IPR011055">
    <property type="entry name" value="Dup_hybrid_motif"/>
</dbReference>
<protein>
    <submittedName>
        <fullName evidence="7">Murein DD-endopeptidase MepM</fullName>
        <ecNumber evidence="7">3.4.24.-</ecNumber>
    </submittedName>
</protein>
<dbReference type="RefSeq" id="WP_096463629.1">
    <property type="nucleotide sequence ID" value="NZ_AP017312.1"/>
</dbReference>
<keyword evidence="2" id="KW-0175">Coiled coil</keyword>
<dbReference type="InterPro" id="IPR057309">
    <property type="entry name" value="PcsB_CC"/>
</dbReference>
<dbReference type="EMBL" id="AP017312">
    <property type="protein sequence ID" value="BAU26596.1"/>
    <property type="molecule type" value="Genomic_DNA"/>
</dbReference>
<accession>A0A0U4NCB6</accession>
<feature type="compositionally biased region" description="Polar residues" evidence="3">
    <location>
        <begin position="263"/>
        <end position="275"/>
    </location>
</feature>
<dbReference type="KEGG" id="asoc:CB4_00723"/>
<keyword evidence="8" id="KW-1185">Reference proteome</keyword>
<dbReference type="Proteomes" id="UP000217696">
    <property type="component" value="Chromosome"/>
</dbReference>
<dbReference type="SUPFAM" id="SSF51261">
    <property type="entry name" value="Duplicated hybrid motif"/>
    <property type="match status" value="1"/>
</dbReference>
<proteinExistence type="predicted"/>
<dbReference type="AlphaFoldDB" id="A0A0U4NCB6"/>
<dbReference type="GO" id="GO:0004222">
    <property type="term" value="F:metalloendopeptidase activity"/>
    <property type="evidence" value="ECO:0007669"/>
    <property type="project" value="TreeGrafter"/>
</dbReference>
<dbReference type="OrthoDB" id="9805799at2"/>
<reference evidence="7 8" key="1">
    <citation type="submission" date="2015-12" db="EMBL/GenBank/DDBJ databases">
        <title>Genome sequence of Aneurinibacillus soli.</title>
        <authorList>
            <person name="Lee J.S."/>
            <person name="Lee K.C."/>
            <person name="Kim K.K."/>
            <person name="Lee B.W."/>
        </authorList>
    </citation>
    <scope>NUCLEOTIDE SEQUENCE [LARGE SCALE GENOMIC DNA]</scope>
    <source>
        <strain evidence="7 8">CB4</strain>
    </source>
</reference>
<evidence type="ECO:0000313" key="7">
    <source>
        <dbReference type="EMBL" id="BAU26596.1"/>
    </source>
</evidence>
<dbReference type="PANTHER" id="PTHR21666:SF270">
    <property type="entry name" value="MUREIN HYDROLASE ACTIVATOR ENVC"/>
    <property type="match status" value="1"/>
</dbReference>
<dbReference type="Gene3D" id="6.10.250.3150">
    <property type="match status" value="1"/>
</dbReference>